<dbReference type="Pfam" id="PF00152">
    <property type="entry name" value="tRNA-synt_2"/>
    <property type="match status" value="1"/>
</dbReference>
<organism evidence="8 9">
    <name type="scientific">Elsinoe ampelina</name>
    <dbReference type="NCBI Taxonomy" id="302913"/>
    <lineage>
        <taxon>Eukaryota</taxon>
        <taxon>Fungi</taxon>
        <taxon>Dikarya</taxon>
        <taxon>Ascomycota</taxon>
        <taxon>Pezizomycotina</taxon>
        <taxon>Dothideomycetes</taxon>
        <taxon>Dothideomycetidae</taxon>
        <taxon>Myriangiales</taxon>
        <taxon>Elsinoaceae</taxon>
        <taxon>Elsinoe</taxon>
    </lineage>
</organism>
<dbReference type="AlphaFoldDB" id="A0A6A6GE26"/>
<gene>
    <name evidence="8" type="ORF">BDZ85DRAFT_235990</name>
</gene>
<dbReference type="NCBIfam" id="NF001750">
    <property type="entry name" value="PRK00476.1"/>
    <property type="match status" value="1"/>
</dbReference>
<dbReference type="Gene3D" id="3.30.1360.30">
    <property type="entry name" value="GAD-like domain"/>
    <property type="match status" value="1"/>
</dbReference>
<keyword evidence="6 8" id="KW-0030">Aminoacyl-tRNA synthetase</keyword>
<dbReference type="PRINTS" id="PR01042">
    <property type="entry name" value="TRNASYNTHASP"/>
</dbReference>
<reference evidence="9" key="1">
    <citation type="journal article" date="2020" name="Stud. Mycol.">
        <title>101 Dothideomycetes genomes: A test case for predicting lifestyles and emergence of pathogens.</title>
        <authorList>
            <person name="Haridas S."/>
            <person name="Albert R."/>
            <person name="Binder M."/>
            <person name="Bloem J."/>
            <person name="LaButti K."/>
            <person name="Salamov A."/>
            <person name="Andreopoulos B."/>
            <person name="Baker S."/>
            <person name="Barry K."/>
            <person name="Bills G."/>
            <person name="Bluhm B."/>
            <person name="Cannon C."/>
            <person name="Castanera R."/>
            <person name="Culley D."/>
            <person name="Daum C."/>
            <person name="Ezra D."/>
            <person name="Gonzalez J."/>
            <person name="Henrissat B."/>
            <person name="Kuo A."/>
            <person name="Liang C."/>
            <person name="Lipzen A."/>
            <person name="Lutzoni F."/>
            <person name="Magnuson J."/>
            <person name="Mondo S."/>
            <person name="Nolan M."/>
            <person name="Ohm R."/>
            <person name="Pangilinan J."/>
            <person name="Park H.-J."/>
            <person name="Ramirez L."/>
            <person name="Alfaro M."/>
            <person name="Sun H."/>
            <person name="Tritt A."/>
            <person name="Yoshinaga Y."/>
            <person name="Zwiers L.-H."/>
            <person name="Turgeon B."/>
            <person name="Goodwin S."/>
            <person name="Spatafora J."/>
            <person name="Crous P."/>
            <person name="Grigoriev I."/>
        </authorList>
    </citation>
    <scope>NUCLEOTIDE SEQUENCE [LARGE SCALE GENOMIC DNA]</scope>
    <source>
        <strain evidence="9">CECT 20119</strain>
    </source>
</reference>
<name>A0A6A6GE26_9PEZI</name>
<dbReference type="GO" id="GO:0006422">
    <property type="term" value="P:aspartyl-tRNA aminoacylation"/>
    <property type="evidence" value="ECO:0007669"/>
    <property type="project" value="TreeGrafter"/>
</dbReference>
<dbReference type="PANTHER" id="PTHR22594">
    <property type="entry name" value="ASPARTYL/LYSYL-TRNA SYNTHETASE"/>
    <property type="match status" value="1"/>
</dbReference>
<dbReference type="PANTHER" id="PTHR22594:SF5">
    <property type="entry name" value="ASPARTATE--TRNA LIGASE, MITOCHONDRIAL"/>
    <property type="match status" value="1"/>
</dbReference>
<keyword evidence="3" id="KW-0547">Nucleotide-binding</keyword>
<dbReference type="EMBL" id="ML992506">
    <property type="protein sequence ID" value="KAF2223660.1"/>
    <property type="molecule type" value="Genomic_DNA"/>
</dbReference>
<dbReference type="InterPro" id="IPR045864">
    <property type="entry name" value="aa-tRNA-synth_II/BPL/LPL"/>
</dbReference>
<comment type="similarity">
    <text evidence="1">Belongs to the class-II aminoacyl-tRNA synthetase family. Type 1 subfamily.</text>
</comment>
<feature type="domain" description="Aminoacyl-transfer RNA synthetases class-II family profile" evidence="7">
    <location>
        <begin position="227"/>
        <end position="676"/>
    </location>
</feature>
<dbReference type="GO" id="GO:0004815">
    <property type="term" value="F:aspartate-tRNA ligase activity"/>
    <property type="evidence" value="ECO:0007669"/>
    <property type="project" value="TreeGrafter"/>
</dbReference>
<evidence type="ECO:0000313" key="9">
    <source>
        <dbReference type="Proteomes" id="UP000799538"/>
    </source>
</evidence>
<evidence type="ECO:0000313" key="8">
    <source>
        <dbReference type="EMBL" id="KAF2223660.1"/>
    </source>
</evidence>
<proteinExistence type="inferred from homology"/>
<protein>
    <submittedName>
        <fullName evidence="8">tRNA synthetases class II-domain-containing protein</fullName>
    </submittedName>
</protein>
<dbReference type="PROSITE" id="PS50862">
    <property type="entry name" value="AA_TRNA_LIGASE_II"/>
    <property type="match status" value="1"/>
</dbReference>
<keyword evidence="5" id="KW-0648">Protein biosynthesis</keyword>
<evidence type="ECO:0000256" key="3">
    <source>
        <dbReference type="ARBA" id="ARBA00022741"/>
    </source>
</evidence>
<evidence type="ECO:0000256" key="1">
    <source>
        <dbReference type="ARBA" id="ARBA00006303"/>
    </source>
</evidence>
<evidence type="ECO:0000256" key="2">
    <source>
        <dbReference type="ARBA" id="ARBA00022598"/>
    </source>
</evidence>
<sequence>MLLRRPNVPARWLSVVRSAAIARHGDTRFSNLLLPASSARRLFASTTGRRNSNVDTGHKEAIVNDFNAAFHFPRSTHRINDLAEENFEASRDSITLHGYVGAQRNASARLTFAELTSVDGSHSVQLKLESASPDFESIRERLKLVRPYAPVSVSGILETRKVKAVSNDRPSAGPRRVTRFELNMSNVTPLNDFPKDIIVAEGTTIPIEQRHLQLRTSIEARNAVFFRSKVYETVRSFLCRQHHFTDIETPLLFKSTPEGAHEFLVPTREPGYAYALPQSPQQYKQILMASGIPRYMQIAKCFRDEDLRADRQPEFTQIDMEMAFANQEDVMSVIEDLVKTLWNNLLGEDLWANPFKHITYDEAMSKYGSDKPDTRLGSEILRLDYMLPVDLIQKISDLKEPAVDIFKMSISDDPRETAKFVSSFMDSPESRPFNSNPDGQPGVFIYSARKPLGGLQPFGFEAAEYLEEKLELDEGDLIVVQARPNVPFSGGSTSIGNLRLALHRAAVAQGLISKPEGWNFLWVTSFPLFTPDAEASPLNDFDPAAVQIFPLSSTHHPFTAPLTAQDTELLLTDPLAAKAAHYDLVLNGVELGGGSRRIHHSALQRMVLKDILKLSDDRMQDFEHLLEVLRAGCPPHAGMALGLDRLVMLMLGKESVRDVMAFPKGGGGVDGLVKAPSRVGKETWERYYLQVDEDKKSSK</sequence>
<dbReference type="OrthoDB" id="439710at2759"/>
<keyword evidence="9" id="KW-1185">Reference proteome</keyword>
<dbReference type="HAMAP" id="MF_00044">
    <property type="entry name" value="Asp_tRNA_synth_type1"/>
    <property type="match status" value="1"/>
</dbReference>
<dbReference type="NCBIfam" id="TIGR00459">
    <property type="entry name" value="aspS_bact"/>
    <property type="match status" value="1"/>
</dbReference>
<evidence type="ECO:0000256" key="4">
    <source>
        <dbReference type="ARBA" id="ARBA00022840"/>
    </source>
</evidence>
<keyword evidence="4" id="KW-0067">ATP-binding</keyword>
<dbReference type="Proteomes" id="UP000799538">
    <property type="component" value="Unassembled WGS sequence"/>
</dbReference>
<dbReference type="Gene3D" id="3.30.930.10">
    <property type="entry name" value="Bira Bifunctional Protein, Domain 2"/>
    <property type="match status" value="1"/>
</dbReference>
<dbReference type="SUPFAM" id="SSF55681">
    <property type="entry name" value="Class II aaRS and biotin synthetases"/>
    <property type="match status" value="1"/>
</dbReference>
<evidence type="ECO:0000259" key="7">
    <source>
        <dbReference type="PROSITE" id="PS50862"/>
    </source>
</evidence>
<keyword evidence="2" id="KW-0436">Ligase</keyword>
<dbReference type="InterPro" id="IPR002312">
    <property type="entry name" value="Asp/Asn-tRNA-synth_IIb"/>
</dbReference>
<evidence type="ECO:0000256" key="6">
    <source>
        <dbReference type="ARBA" id="ARBA00023146"/>
    </source>
</evidence>
<dbReference type="InterPro" id="IPR012340">
    <property type="entry name" value="NA-bd_OB-fold"/>
</dbReference>
<dbReference type="InterPro" id="IPR004364">
    <property type="entry name" value="Aa-tRNA-synt_II"/>
</dbReference>
<dbReference type="Gene3D" id="2.40.50.140">
    <property type="entry name" value="Nucleic acid-binding proteins"/>
    <property type="match status" value="1"/>
</dbReference>
<dbReference type="GO" id="GO:0005739">
    <property type="term" value="C:mitochondrion"/>
    <property type="evidence" value="ECO:0007669"/>
    <property type="project" value="TreeGrafter"/>
</dbReference>
<dbReference type="InterPro" id="IPR006195">
    <property type="entry name" value="aa-tRNA-synth_II"/>
</dbReference>
<accession>A0A6A6GE26</accession>
<evidence type="ECO:0000256" key="5">
    <source>
        <dbReference type="ARBA" id="ARBA00022917"/>
    </source>
</evidence>
<dbReference type="InterPro" id="IPR004115">
    <property type="entry name" value="GAD-like_sf"/>
</dbReference>
<dbReference type="InterPro" id="IPR004524">
    <property type="entry name" value="Asp-tRNA-ligase_1"/>
</dbReference>
<dbReference type="GO" id="GO:0005524">
    <property type="term" value="F:ATP binding"/>
    <property type="evidence" value="ECO:0007669"/>
    <property type="project" value="UniProtKB-KW"/>
</dbReference>